<evidence type="ECO:0000256" key="5">
    <source>
        <dbReference type="RuleBase" id="RU003869"/>
    </source>
</evidence>
<gene>
    <name evidence="4" type="primary">rplF</name>
    <name evidence="8" type="ORF">A3B74_02505</name>
</gene>
<dbReference type="InterPro" id="IPR002358">
    <property type="entry name" value="Ribosomal_uL6_CS"/>
</dbReference>
<dbReference type="InterPro" id="IPR020040">
    <property type="entry name" value="Ribosomal_uL6_a/b-dom"/>
</dbReference>
<evidence type="ECO:0000313" key="9">
    <source>
        <dbReference type="Proteomes" id="UP000177165"/>
    </source>
</evidence>
<comment type="similarity">
    <text evidence="1 4 5">Belongs to the universal ribosomal protein uL6 family.</text>
</comment>
<evidence type="ECO:0000259" key="7">
    <source>
        <dbReference type="Pfam" id="PF00347"/>
    </source>
</evidence>
<keyword evidence="4 6" id="KW-0699">rRNA-binding</keyword>
<dbReference type="PANTHER" id="PTHR11655">
    <property type="entry name" value="60S/50S RIBOSOMAL PROTEIN L6/L9"/>
    <property type="match status" value="1"/>
</dbReference>
<dbReference type="STRING" id="1798540.A3B74_02505"/>
<reference evidence="8 9" key="1">
    <citation type="journal article" date="2016" name="Nat. Commun.">
        <title>Thousands of microbial genomes shed light on interconnected biogeochemical processes in an aquifer system.</title>
        <authorList>
            <person name="Anantharaman K."/>
            <person name="Brown C.T."/>
            <person name="Hug L.A."/>
            <person name="Sharon I."/>
            <person name="Castelle C.J."/>
            <person name="Probst A.J."/>
            <person name="Thomas B.C."/>
            <person name="Singh A."/>
            <person name="Wilkins M.J."/>
            <person name="Karaoz U."/>
            <person name="Brodie E.L."/>
            <person name="Williams K.H."/>
            <person name="Hubbard S.S."/>
            <person name="Banfield J.F."/>
        </authorList>
    </citation>
    <scope>NUCLEOTIDE SEQUENCE [LARGE SCALE GENOMIC DNA]</scope>
</reference>
<dbReference type="Gene3D" id="3.90.930.12">
    <property type="entry name" value="Ribosomal protein L6, alpha-beta domain"/>
    <property type="match status" value="2"/>
</dbReference>
<dbReference type="FunFam" id="3.90.930.12:FF:000001">
    <property type="entry name" value="50S ribosomal protein L6"/>
    <property type="match status" value="1"/>
</dbReference>
<comment type="caution">
    <text evidence="8">The sequence shown here is derived from an EMBL/GenBank/DDBJ whole genome shotgun (WGS) entry which is preliminary data.</text>
</comment>
<dbReference type="InterPro" id="IPR019906">
    <property type="entry name" value="Ribosomal_uL6_bac-type"/>
</dbReference>
<dbReference type="GO" id="GO:0019843">
    <property type="term" value="F:rRNA binding"/>
    <property type="evidence" value="ECO:0007669"/>
    <property type="project" value="UniProtKB-UniRule"/>
</dbReference>
<proteinExistence type="inferred from homology"/>
<dbReference type="PIRSF" id="PIRSF002162">
    <property type="entry name" value="Ribosomal_L6"/>
    <property type="match status" value="1"/>
</dbReference>
<comment type="function">
    <text evidence="4 6">This protein binds to the 23S rRNA, and is important in its secondary structure. It is located near the subunit interface in the base of the L7/L12 stalk, and near the tRNA binding site of the peptidyltransferase center.</text>
</comment>
<feature type="domain" description="Large ribosomal subunit protein uL6 alpha-beta" evidence="7">
    <location>
        <begin position="11"/>
        <end position="83"/>
    </location>
</feature>
<dbReference type="Pfam" id="PF00347">
    <property type="entry name" value="Ribosomal_L6"/>
    <property type="match status" value="2"/>
</dbReference>
<feature type="domain" description="Large ribosomal subunit protein uL6 alpha-beta" evidence="7">
    <location>
        <begin position="92"/>
        <end position="164"/>
    </location>
</feature>
<dbReference type="PRINTS" id="PR00059">
    <property type="entry name" value="RIBOSOMALL6"/>
</dbReference>
<sequence>MSRIGKKILTVPHGVAIQVEKNVLKVKGPKGELLQKLHPSISINIEGANVKIAVKNPKEKKERALWGLFGSLTANMLKGVVEGFSKKLEINGVGYRAVVKGKNLELELGFSHPVLFAIPDGIEIKVEKNVLIVTGIDKQLVGEVAASIRSLKKPEPYKGKGIKYADEVIRKKVGKQAKSAE</sequence>
<keyword evidence="4 6" id="KW-0694">RNA-binding</keyword>
<evidence type="ECO:0000313" key="8">
    <source>
        <dbReference type="EMBL" id="OGY79620.1"/>
    </source>
</evidence>
<accession>A0A1G2AUB5</accession>
<organism evidence="8 9">
    <name type="scientific">Candidatus Kerfeldbacteria bacterium RIFCSPHIGHO2_02_FULL_42_14</name>
    <dbReference type="NCBI Taxonomy" id="1798540"/>
    <lineage>
        <taxon>Bacteria</taxon>
        <taxon>Candidatus Kerfeldiibacteriota</taxon>
    </lineage>
</organism>
<dbReference type="HAMAP" id="MF_01365_B">
    <property type="entry name" value="Ribosomal_uL6_B"/>
    <property type="match status" value="1"/>
</dbReference>
<evidence type="ECO:0000256" key="6">
    <source>
        <dbReference type="RuleBase" id="RU003870"/>
    </source>
</evidence>
<dbReference type="NCBIfam" id="TIGR03654">
    <property type="entry name" value="L6_bact"/>
    <property type="match status" value="1"/>
</dbReference>
<dbReference type="GO" id="GO:0003735">
    <property type="term" value="F:structural constituent of ribosome"/>
    <property type="evidence" value="ECO:0007669"/>
    <property type="project" value="UniProtKB-UniRule"/>
</dbReference>
<dbReference type="GO" id="GO:0002181">
    <property type="term" value="P:cytoplasmic translation"/>
    <property type="evidence" value="ECO:0007669"/>
    <property type="project" value="TreeGrafter"/>
</dbReference>
<dbReference type="EMBL" id="MHKB01000008">
    <property type="protein sequence ID" value="OGY79620.1"/>
    <property type="molecule type" value="Genomic_DNA"/>
</dbReference>
<dbReference type="AlphaFoldDB" id="A0A1G2AUB5"/>
<evidence type="ECO:0000256" key="2">
    <source>
        <dbReference type="ARBA" id="ARBA00022980"/>
    </source>
</evidence>
<keyword evidence="3 4" id="KW-0687">Ribonucleoprotein</keyword>
<dbReference type="SUPFAM" id="SSF56053">
    <property type="entry name" value="Ribosomal protein L6"/>
    <property type="match status" value="2"/>
</dbReference>
<dbReference type="PROSITE" id="PS00525">
    <property type="entry name" value="RIBOSOMAL_L6_1"/>
    <property type="match status" value="1"/>
</dbReference>
<protein>
    <recommendedName>
        <fullName evidence="4">Large ribosomal subunit protein uL6</fullName>
    </recommendedName>
</protein>
<dbReference type="GO" id="GO:0022625">
    <property type="term" value="C:cytosolic large ribosomal subunit"/>
    <property type="evidence" value="ECO:0007669"/>
    <property type="project" value="UniProtKB-UniRule"/>
</dbReference>
<dbReference type="InterPro" id="IPR036789">
    <property type="entry name" value="Ribosomal_uL6-like_a/b-dom_sf"/>
</dbReference>
<name>A0A1G2AUB5_9BACT</name>
<keyword evidence="2 4" id="KW-0689">Ribosomal protein</keyword>
<dbReference type="Proteomes" id="UP000177165">
    <property type="component" value="Unassembled WGS sequence"/>
</dbReference>
<comment type="subunit">
    <text evidence="4">Part of the 50S ribosomal subunit.</text>
</comment>
<evidence type="ECO:0000256" key="4">
    <source>
        <dbReference type="HAMAP-Rule" id="MF_01365"/>
    </source>
</evidence>
<evidence type="ECO:0000256" key="3">
    <source>
        <dbReference type="ARBA" id="ARBA00023274"/>
    </source>
</evidence>
<evidence type="ECO:0000256" key="1">
    <source>
        <dbReference type="ARBA" id="ARBA00009356"/>
    </source>
</evidence>
<dbReference type="PANTHER" id="PTHR11655:SF14">
    <property type="entry name" value="LARGE RIBOSOMAL SUBUNIT PROTEIN UL6M"/>
    <property type="match status" value="1"/>
</dbReference>
<dbReference type="InterPro" id="IPR000702">
    <property type="entry name" value="Ribosomal_uL6-like"/>
</dbReference>